<dbReference type="GO" id="GO:0016740">
    <property type="term" value="F:transferase activity"/>
    <property type="evidence" value="ECO:0007669"/>
    <property type="project" value="UniProtKB-KW"/>
</dbReference>
<dbReference type="Pfam" id="PF20977">
    <property type="entry name" value="GatF"/>
    <property type="match status" value="1"/>
</dbReference>
<reference evidence="11" key="1">
    <citation type="journal article" date="2016" name="Genome Announc.">
        <title>Genome sequences of three species of Hanseniaspora isolated from spontaneous wine fermentations.</title>
        <authorList>
            <person name="Sternes P.R."/>
            <person name="Lee D."/>
            <person name="Kutyna D.R."/>
            <person name="Borneman A.R."/>
        </authorList>
    </citation>
    <scope>NUCLEOTIDE SEQUENCE [LARGE SCALE GENOMIC DNA]</scope>
    <source>
        <strain evidence="11">AWRI3579</strain>
    </source>
</reference>
<comment type="caution">
    <text evidence="10">The sequence shown here is derived from an EMBL/GenBank/DDBJ whole genome shotgun (WGS) entry which is preliminary data.</text>
</comment>
<organism evidence="10 11">
    <name type="scientific">Hanseniaspora osmophila</name>
    <dbReference type="NCBI Taxonomy" id="56408"/>
    <lineage>
        <taxon>Eukaryota</taxon>
        <taxon>Fungi</taxon>
        <taxon>Dikarya</taxon>
        <taxon>Ascomycota</taxon>
        <taxon>Saccharomycotina</taxon>
        <taxon>Saccharomycetes</taxon>
        <taxon>Saccharomycodales</taxon>
        <taxon>Saccharomycodaceae</taxon>
        <taxon>Hanseniaspora</taxon>
    </lineage>
</organism>
<evidence type="ECO:0000256" key="6">
    <source>
        <dbReference type="ARBA" id="ARBA00023128"/>
    </source>
</evidence>
<dbReference type="EC" id="6.3.5.-" evidence="8"/>
<accession>A0A1E5R0V2</accession>
<evidence type="ECO:0000313" key="11">
    <source>
        <dbReference type="Proteomes" id="UP000095728"/>
    </source>
</evidence>
<evidence type="ECO:0000256" key="9">
    <source>
        <dbReference type="SAM" id="MobiDB-lite"/>
    </source>
</evidence>
<dbReference type="EMBL" id="LPNM01000012">
    <property type="protein sequence ID" value="OEJ80521.1"/>
    <property type="molecule type" value="Genomic_DNA"/>
</dbReference>
<dbReference type="GO" id="GO:0070681">
    <property type="term" value="P:glutaminyl-tRNAGln biosynthesis via transamidation"/>
    <property type="evidence" value="ECO:0007669"/>
    <property type="project" value="UniProtKB-UniRule"/>
</dbReference>
<dbReference type="FunCoup" id="A0A1E5R0V2">
    <property type="interactions" value="81"/>
</dbReference>
<protein>
    <recommendedName>
        <fullName evidence="8">Glutamyl-tRNA(Gln) amidotransferase subunit F, mitochondrial</fullName>
        <shortName evidence="8">Glu-AdT subunit F</shortName>
        <ecNumber evidence="8">6.3.5.-</ecNumber>
    </recommendedName>
</protein>
<gene>
    <name evidence="8" type="primary">GTF1</name>
    <name evidence="10" type="ORF">AWRI3579_g4629</name>
</gene>
<evidence type="ECO:0000256" key="2">
    <source>
        <dbReference type="ARBA" id="ARBA00022741"/>
    </source>
</evidence>
<dbReference type="STRING" id="56408.A0A1E5R0V2"/>
<keyword evidence="3 8" id="KW-0999">Mitochondrion inner membrane</keyword>
<name>A0A1E5R0V2_9ASCO</name>
<dbReference type="GO" id="GO:0005524">
    <property type="term" value="F:ATP binding"/>
    <property type="evidence" value="ECO:0007669"/>
    <property type="project" value="UniProtKB-KW"/>
</dbReference>
<evidence type="ECO:0000256" key="5">
    <source>
        <dbReference type="ARBA" id="ARBA00022917"/>
    </source>
</evidence>
<comment type="subunit">
    <text evidence="8">Subunit of the heterotrimeric GatFAB amidotransferase (AdT) complex, composed of A, B and F subunits.</text>
</comment>
<evidence type="ECO:0000313" key="10">
    <source>
        <dbReference type="EMBL" id="OEJ80521.1"/>
    </source>
</evidence>
<keyword evidence="6 8" id="KW-0496">Mitochondrion</keyword>
<evidence type="ECO:0000256" key="8">
    <source>
        <dbReference type="HAMAP-Rule" id="MF_03151"/>
    </source>
</evidence>
<dbReference type="Proteomes" id="UP000095728">
    <property type="component" value="Unassembled WGS sequence"/>
</dbReference>
<evidence type="ECO:0000256" key="4">
    <source>
        <dbReference type="ARBA" id="ARBA00022840"/>
    </source>
</evidence>
<dbReference type="GO" id="GO:0032543">
    <property type="term" value="P:mitochondrial translation"/>
    <property type="evidence" value="ECO:0007669"/>
    <property type="project" value="UniProtKB-UniRule"/>
</dbReference>
<dbReference type="GO" id="GO:0030956">
    <property type="term" value="C:glutamyl-tRNA(Gln) amidotransferase complex"/>
    <property type="evidence" value="ECO:0007669"/>
    <property type="project" value="UniProtKB-UniRule"/>
</dbReference>
<evidence type="ECO:0000256" key="3">
    <source>
        <dbReference type="ARBA" id="ARBA00022792"/>
    </source>
</evidence>
<comment type="subcellular location">
    <subcellularLocation>
        <location evidence="8">Mitochondrion inner membrane</location>
        <topology evidence="8">Peripheral membrane protein</topology>
        <orientation evidence="8">Matrix side</orientation>
    </subcellularLocation>
</comment>
<comment type="similarity">
    <text evidence="8">Belongs to the GatF family.</text>
</comment>
<keyword evidence="1 8" id="KW-0436">Ligase</keyword>
<comment type="function">
    <text evidence="8">Allows the formation of correctly charged Gln-tRNA(Gln) through the transamidation of misacylated Glu-tRNA(Gln) in the mitochondria. The reaction takes place in the presence of glutamine and ATP through an activated gamma-phospho-Glu-tRNA(Gln). Required for proper protein synthesis within the mitochondrion.</text>
</comment>
<dbReference type="OrthoDB" id="4053592at2759"/>
<feature type="region of interest" description="Disordered" evidence="9">
    <location>
        <begin position="139"/>
        <end position="162"/>
    </location>
</feature>
<keyword evidence="4 8" id="KW-0067">ATP-binding</keyword>
<dbReference type="InParanoid" id="A0A1E5R0V2"/>
<dbReference type="InterPro" id="IPR027499">
    <property type="entry name" value="GatF"/>
</dbReference>
<keyword evidence="7 8" id="KW-0472">Membrane</keyword>
<comment type="catalytic activity">
    <reaction evidence="8">
        <text>L-glutamyl-tRNA(Gln) + L-glutamine + ATP + H2O = L-glutaminyl-tRNA(Gln) + L-glutamate + ADP + phosphate + H(+)</text>
        <dbReference type="Rhea" id="RHEA:17521"/>
        <dbReference type="Rhea" id="RHEA-COMP:9681"/>
        <dbReference type="Rhea" id="RHEA-COMP:9684"/>
        <dbReference type="ChEBI" id="CHEBI:15377"/>
        <dbReference type="ChEBI" id="CHEBI:15378"/>
        <dbReference type="ChEBI" id="CHEBI:29985"/>
        <dbReference type="ChEBI" id="CHEBI:30616"/>
        <dbReference type="ChEBI" id="CHEBI:43474"/>
        <dbReference type="ChEBI" id="CHEBI:58359"/>
        <dbReference type="ChEBI" id="CHEBI:78520"/>
        <dbReference type="ChEBI" id="CHEBI:78521"/>
        <dbReference type="ChEBI" id="CHEBI:456216"/>
    </reaction>
</comment>
<dbReference type="GO" id="GO:0050567">
    <property type="term" value="F:glutaminyl-tRNA synthase (glutamine-hydrolyzing) activity"/>
    <property type="evidence" value="ECO:0007669"/>
    <property type="project" value="UniProtKB-UniRule"/>
</dbReference>
<evidence type="ECO:0000256" key="1">
    <source>
        <dbReference type="ARBA" id="ARBA00022598"/>
    </source>
</evidence>
<keyword evidence="2 8" id="KW-0547">Nucleotide-binding</keyword>
<dbReference type="GO" id="GO:0005743">
    <property type="term" value="C:mitochondrial inner membrane"/>
    <property type="evidence" value="ECO:0007669"/>
    <property type="project" value="UniProtKB-SubCell"/>
</dbReference>
<sequence>MNATRICLRQIKQAKVGEAFKSIEEVKGFLNQYAWSVQDLVSPQEEKTQELPNTNEIQKLLRLSGLPQIETGPKGDKELQEIRKNLATQITFINKLQSIELPDEANVNPQHARIMPRTPLKSYTLQDLLASTQSRSPMATQDLGEQTNSWDSTSLASNTKSLPESGKHRFFVLREGLLKNRQ</sequence>
<dbReference type="AlphaFoldDB" id="A0A1E5R0V2"/>
<keyword evidence="5 8" id="KW-0648">Protein biosynthesis</keyword>
<keyword evidence="10" id="KW-0808">Transferase</keyword>
<keyword evidence="11" id="KW-1185">Reference proteome</keyword>
<proteinExistence type="inferred from homology"/>
<dbReference type="HAMAP" id="MF_03151">
    <property type="entry name" value="GatF"/>
    <property type="match status" value="1"/>
</dbReference>
<evidence type="ECO:0000256" key="7">
    <source>
        <dbReference type="ARBA" id="ARBA00023136"/>
    </source>
</evidence>